<dbReference type="RefSeq" id="WP_013737579.1">
    <property type="nucleotide sequence ID" value="NC_015435.1"/>
</dbReference>
<gene>
    <name evidence="1" type="ordered locus">Mcup_0976</name>
</gene>
<dbReference type="OrthoDB" id="33216at2157"/>
<name>F4G2N3_METCR</name>
<dbReference type="Proteomes" id="UP000007812">
    <property type="component" value="Chromosome"/>
</dbReference>
<dbReference type="AlphaFoldDB" id="F4G2N3"/>
<dbReference type="PATRIC" id="fig|1006006.8.peg.969"/>
<evidence type="ECO:0000313" key="2">
    <source>
        <dbReference type="Proteomes" id="UP000007812"/>
    </source>
</evidence>
<organism evidence="1 2">
    <name type="scientific">Metallosphaera cuprina (strain Ar-4)</name>
    <dbReference type="NCBI Taxonomy" id="1006006"/>
    <lineage>
        <taxon>Archaea</taxon>
        <taxon>Thermoproteota</taxon>
        <taxon>Thermoprotei</taxon>
        <taxon>Sulfolobales</taxon>
        <taxon>Sulfolobaceae</taxon>
        <taxon>Metallosphaera</taxon>
    </lineage>
</organism>
<protein>
    <submittedName>
        <fullName evidence="1">Uncharacterized protein</fullName>
    </submittedName>
</protein>
<dbReference type="GeneID" id="59387819"/>
<keyword evidence="2" id="KW-1185">Reference proteome</keyword>
<dbReference type="EMBL" id="CP002656">
    <property type="protein sequence ID" value="AEB95081.1"/>
    <property type="molecule type" value="Genomic_DNA"/>
</dbReference>
<dbReference type="eggNOG" id="arCOG12532">
    <property type="taxonomic scope" value="Archaea"/>
</dbReference>
<evidence type="ECO:0000313" key="1">
    <source>
        <dbReference type="EMBL" id="AEB95081.1"/>
    </source>
</evidence>
<sequence length="45" mass="5639">MLNLTKRNKLDYDMAKMPEEFLKLEYPYYYSSVKRKYNDPMLYFS</sequence>
<dbReference type="KEGG" id="mcn:Mcup_0976"/>
<proteinExistence type="predicted"/>
<reference evidence="1 2" key="1">
    <citation type="journal article" date="2011" name="J. Bacteriol.">
        <title>Complete genome sequence of Metallosphaera cuprina, a metal sulfide-oxidizing archaeon from a hot spring.</title>
        <authorList>
            <person name="Liu L.J."/>
            <person name="You X.Y."/>
            <person name="Zheng H."/>
            <person name="Wang S."/>
            <person name="Jiang C.Y."/>
            <person name="Liu S.J."/>
        </authorList>
    </citation>
    <scope>NUCLEOTIDE SEQUENCE [LARGE SCALE GENOMIC DNA]</scope>
    <source>
        <strain evidence="1 2">Ar-4</strain>
    </source>
</reference>
<accession>F4G2N3</accession>
<dbReference type="HOGENOM" id="CLU_3194483_0_0_2"/>